<evidence type="ECO:0000313" key="9">
    <source>
        <dbReference type="EMBL" id="RCJ06835.1"/>
    </source>
</evidence>
<dbReference type="GO" id="GO:0004022">
    <property type="term" value="F:alcohol dehydrogenase (NAD+) activity"/>
    <property type="evidence" value="ECO:0007669"/>
    <property type="project" value="UniProtKB-EC"/>
</dbReference>
<keyword evidence="6" id="KW-0560">Oxidoreductase</keyword>
<dbReference type="Pfam" id="PF00107">
    <property type="entry name" value="ADH_zinc_N"/>
    <property type="match status" value="1"/>
</dbReference>
<dbReference type="InterPro" id="IPR020843">
    <property type="entry name" value="ER"/>
</dbReference>
<dbReference type="GO" id="GO:0005737">
    <property type="term" value="C:cytoplasm"/>
    <property type="evidence" value="ECO:0007669"/>
    <property type="project" value="TreeGrafter"/>
</dbReference>
<dbReference type="Proteomes" id="UP000253501">
    <property type="component" value="Unassembled WGS sequence"/>
</dbReference>
<evidence type="ECO:0000256" key="6">
    <source>
        <dbReference type="ARBA" id="ARBA00023002"/>
    </source>
</evidence>
<evidence type="ECO:0000256" key="5">
    <source>
        <dbReference type="ARBA" id="ARBA00022833"/>
    </source>
</evidence>
<dbReference type="PANTHER" id="PTHR42940:SF8">
    <property type="entry name" value="VACUOLAR PROTEIN SORTING-ASSOCIATED PROTEIN 11"/>
    <property type="match status" value="1"/>
</dbReference>
<keyword evidence="4 7" id="KW-0479">Metal-binding</keyword>
<dbReference type="EC" id="1.1.1.1" evidence="3"/>
<dbReference type="Pfam" id="PF08240">
    <property type="entry name" value="ADH_N"/>
    <property type="match status" value="1"/>
</dbReference>
<gene>
    <name evidence="9" type="ORF">DDK22_19490</name>
</gene>
<dbReference type="Gene3D" id="3.40.50.720">
    <property type="entry name" value="NAD(P)-binding Rossmann-like Domain"/>
    <property type="match status" value="1"/>
</dbReference>
<dbReference type="InterPro" id="IPR013149">
    <property type="entry name" value="ADH-like_C"/>
</dbReference>
<dbReference type="Gene3D" id="3.90.180.10">
    <property type="entry name" value="Medium-chain alcohol dehydrogenases, catalytic domain"/>
    <property type="match status" value="1"/>
</dbReference>
<evidence type="ECO:0000256" key="7">
    <source>
        <dbReference type="RuleBase" id="RU361277"/>
    </source>
</evidence>
<evidence type="ECO:0000256" key="4">
    <source>
        <dbReference type="ARBA" id="ARBA00022723"/>
    </source>
</evidence>
<feature type="domain" description="Enoyl reductase (ER)" evidence="8">
    <location>
        <begin position="10"/>
        <end position="349"/>
    </location>
</feature>
<dbReference type="PANTHER" id="PTHR42940">
    <property type="entry name" value="ALCOHOL DEHYDROGENASE 1-RELATED"/>
    <property type="match status" value="1"/>
</dbReference>
<accession>A0A367PIB0</accession>
<name>A0A367PIB0_CUPNE</name>
<evidence type="ECO:0000256" key="1">
    <source>
        <dbReference type="ARBA" id="ARBA00001947"/>
    </source>
</evidence>
<comment type="similarity">
    <text evidence="2 7">Belongs to the zinc-containing alcohol dehydrogenase family.</text>
</comment>
<protein>
    <recommendedName>
        <fullName evidence="3">alcohol dehydrogenase</fullName>
        <ecNumber evidence="3">1.1.1.1</ecNumber>
    </recommendedName>
</protein>
<comment type="caution">
    <text evidence="9">The sequence shown here is derived from an EMBL/GenBank/DDBJ whole genome shotgun (WGS) entry which is preliminary data.</text>
</comment>
<sequence length="356" mass="37651">MNSYQVLRFGAPLARVEQDMPRPEGTEALLRVQAAGVCHTDIHIWQGGYDLGEGERLTMKERGVALPLTLGHEIVGEVIATGPQAAQPELNRQYLVYPWIGCGECKVCRRGKEHVCPSPRSLGIFRAGGYSNHVLVPHTRYLIDIGDMPAQQAAPYACSGLTVYSALRKIDPAVLREERIVIFGAGGLGLMAVTLLGALEGAGAVVIEPDAARREAALAVGAIEAIDPAAPNFLARVKAAAGGSVWAVLDCVGAAQTVQTGLDLLVKGGQLIQVGLLGGRVHLPTPTLPLRSLSYQGSFVGSLAELQDLMALVRKKAPIPIPTTCRPLSEASDALHDLEHGRVVGRIILQPSLSAA</sequence>
<reference evidence="9 10" key="1">
    <citation type="submission" date="2018-04" db="EMBL/GenBank/DDBJ databases">
        <title>Cupriavidus necator CR12 genome sequencing and assembly.</title>
        <authorList>
            <person name="Ben Fekih I."/>
            <person name="Mazhar H.S."/>
            <person name="Bello S.K."/>
            <person name="Rensing C."/>
        </authorList>
    </citation>
    <scope>NUCLEOTIDE SEQUENCE [LARGE SCALE GENOMIC DNA]</scope>
    <source>
        <strain evidence="9 10">CR12</strain>
    </source>
</reference>
<dbReference type="InterPro" id="IPR011032">
    <property type="entry name" value="GroES-like_sf"/>
</dbReference>
<keyword evidence="5 7" id="KW-0862">Zinc</keyword>
<dbReference type="InterPro" id="IPR013154">
    <property type="entry name" value="ADH-like_N"/>
</dbReference>
<proteinExistence type="inferred from homology"/>
<evidence type="ECO:0000259" key="8">
    <source>
        <dbReference type="SMART" id="SM00829"/>
    </source>
</evidence>
<comment type="cofactor">
    <cofactor evidence="1 7">
        <name>Zn(2+)</name>
        <dbReference type="ChEBI" id="CHEBI:29105"/>
    </cofactor>
</comment>
<dbReference type="RefSeq" id="WP_114133356.1">
    <property type="nucleotide sequence ID" value="NZ_CP068435.1"/>
</dbReference>
<evidence type="ECO:0000313" key="10">
    <source>
        <dbReference type="Proteomes" id="UP000253501"/>
    </source>
</evidence>
<dbReference type="EMBL" id="QDHA01000044">
    <property type="protein sequence ID" value="RCJ06835.1"/>
    <property type="molecule type" value="Genomic_DNA"/>
</dbReference>
<evidence type="ECO:0000256" key="3">
    <source>
        <dbReference type="ARBA" id="ARBA00013190"/>
    </source>
</evidence>
<dbReference type="PROSITE" id="PS00059">
    <property type="entry name" value="ADH_ZINC"/>
    <property type="match status" value="1"/>
</dbReference>
<organism evidence="9 10">
    <name type="scientific">Cupriavidus necator</name>
    <name type="common">Alcaligenes eutrophus</name>
    <name type="synonym">Ralstonia eutropha</name>
    <dbReference type="NCBI Taxonomy" id="106590"/>
    <lineage>
        <taxon>Bacteria</taxon>
        <taxon>Pseudomonadati</taxon>
        <taxon>Pseudomonadota</taxon>
        <taxon>Betaproteobacteria</taxon>
        <taxon>Burkholderiales</taxon>
        <taxon>Burkholderiaceae</taxon>
        <taxon>Cupriavidus</taxon>
    </lineage>
</organism>
<dbReference type="AlphaFoldDB" id="A0A367PIB0"/>
<dbReference type="InterPro" id="IPR002328">
    <property type="entry name" value="ADH_Zn_CS"/>
</dbReference>
<dbReference type="GO" id="GO:0008270">
    <property type="term" value="F:zinc ion binding"/>
    <property type="evidence" value="ECO:0007669"/>
    <property type="project" value="InterPro"/>
</dbReference>
<dbReference type="SUPFAM" id="SSF51735">
    <property type="entry name" value="NAD(P)-binding Rossmann-fold domains"/>
    <property type="match status" value="1"/>
</dbReference>
<dbReference type="SMART" id="SM00829">
    <property type="entry name" value="PKS_ER"/>
    <property type="match status" value="1"/>
</dbReference>
<dbReference type="InterPro" id="IPR036291">
    <property type="entry name" value="NAD(P)-bd_dom_sf"/>
</dbReference>
<dbReference type="CDD" id="cd08240">
    <property type="entry name" value="6_hydroxyhexanoate_dh_like"/>
    <property type="match status" value="1"/>
</dbReference>
<dbReference type="SUPFAM" id="SSF50129">
    <property type="entry name" value="GroES-like"/>
    <property type="match status" value="1"/>
</dbReference>
<evidence type="ECO:0000256" key="2">
    <source>
        <dbReference type="ARBA" id="ARBA00008072"/>
    </source>
</evidence>